<evidence type="ECO:0000313" key="2">
    <source>
        <dbReference type="EMBL" id="ROJ30574.1"/>
    </source>
</evidence>
<dbReference type="EMBL" id="RJVU01061863">
    <property type="protein sequence ID" value="ROJ30574.1"/>
    <property type="molecule type" value="Genomic_DNA"/>
</dbReference>
<feature type="compositionally biased region" description="Basic and acidic residues" evidence="1">
    <location>
        <begin position="79"/>
        <end position="99"/>
    </location>
</feature>
<feature type="region of interest" description="Disordered" evidence="1">
    <location>
        <begin position="73"/>
        <end position="129"/>
    </location>
</feature>
<evidence type="ECO:0000313" key="3">
    <source>
        <dbReference type="Proteomes" id="UP000281406"/>
    </source>
</evidence>
<comment type="caution">
    <text evidence="2">The sequence shown here is derived from an EMBL/GenBank/DDBJ whole genome shotgun (WGS) entry which is preliminary data.</text>
</comment>
<reference evidence="2 3" key="1">
    <citation type="submission" date="2018-10" db="EMBL/GenBank/DDBJ databases">
        <title>Genome assembly for a Yunnan-Guizhou Plateau 3E fish, Anabarilius grahami (Regan), and its evolutionary and genetic applications.</title>
        <authorList>
            <person name="Jiang W."/>
        </authorList>
    </citation>
    <scope>NUCLEOTIDE SEQUENCE [LARGE SCALE GENOMIC DNA]</scope>
    <source>
        <strain evidence="2">AG-KIZ</strain>
        <tissue evidence="2">Muscle</tissue>
    </source>
</reference>
<name>A0A3N0XSN5_ANAGA</name>
<dbReference type="Proteomes" id="UP000281406">
    <property type="component" value="Unassembled WGS sequence"/>
</dbReference>
<feature type="compositionally biased region" description="Basic and acidic residues" evidence="1">
    <location>
        <begin position="111"/>
        <end position="129"/>
    </location>
</feature>
<dbReference type="AlphaFoldDB" id="A0A3N0XSN5"/>
<accession>A0A3N0XSN5</accession>
<protein>
    <submittedName>
        <fullName evidence="2">Uncharacterized protein</fullName>
    </submittedName>
</protein>
<evidence type="ECO:0000256" key="1">
    <source>
        <dbReference type="SAM" id="MobiDB-lite"/>
    </source>
</evidence>
<organism evidence="2 3">
    <name type="scientific">Anabarilius grahami</name>
    <name type="common">Kanglang fish</name>
    <name type="synonym">Barilius grahami</name>
    <dbReference type="NCBI Taxonomy" id="495550"/>
    <lineage>
        <taxon>Eukaryota</taxon>
        <taxon>Metazoa</taxon>
        <taxon>Chordata</taxon>
        <taxon>Craniata</taxon>
        <taxon>Vertebrata</taxon>
        <taxon>Euteleostomi</taxon>
        <taxon>Actinopterygii</taxon>
        <taxon>Neopterygii</taxon>
        <taxon>Teleostei</taxon>
        <taxon>Ostariophysi</taxon>
        <taxon>Cypriniformes</taxon>
        <taxon>Xenocyprididae</taxon>
        <taxon>Xenocypridinae</taxon>
        <taxon>Xenocypridinae incertae sedis</taxon>
        <taxon>Anabarilius</taxon>
    </lineage>
</organism>
<gene>
    <name evidence="2" type="ORF">DPX16_1553</name>
</gene>
<keyword evidence="3" id="KW-1185">Reference proteome</keyword>
<sequence length="129" mass="14603">MNLMSDFLELYFYARHHKSWLIHGGGMQTANSKSKAICLEDGDRTHSTQSSVMSPVPPIYIYLHLAHSASLRTGSEEGNGVRREHKYSFDTQKLLKEKTGGTPRDFSFIPEESRRTDRSGITDKPETVT</sequence>
<proteinExistence type="predicted"/>